<evidence type="ECO:0000313" key="2">
    <source>
        <dbReference type="Proteomes" id="UP000565205"/>
    </source>
</evidence>
<feature type="non-terminal residue" evidence="1">
    <location>
        <position position="58"/>
    </location>
</feature>
<dbReference type="Proteomes" id="UP000565205">
    <property type="component" value="Unassembled WGS sequence"/>
</dbReference>
<comment type="caution">
    <text evidence="1">The sequence shown here is derived from an EMBL/GenBank/DDBJ whole genome shotgun (WGS) entry which is preliminary data.</text>
</comment>
<evidence type="ECO:0000313" key="1">
    <source>
        <dbReference type="EMBL" id="NVN32309.1"/>
    </source>
</evidence>
<dbReference type="EMBL" id="JABXXQ010000767">
    <property type="protein sequence ID" value="NVN32309.1"/>
    <property type="molecule type" value="Genomic_DNA"/>
</dbReference>
<gene>
    <name evidence="1" type="ORF">HUK83_18450</name>
</gene>
<reference evidence="1 2" key="1">
    <citation type="submission" date="2020-06" db="EMBL/GenBank/DDBJ databases">
        <title>Description of novel acetic acid bacteria.</title>
        <authorList>
            <person name="Sombolestani A."/>
        </authorList>
    </citation>
    <scope>NUCLEOTIDE SEQUENCE [LARGE SCALE GENOMIC DNA]</scope>
    <source>
        <strain evidence="1 2">LMG 26838</strain>
    </source>
</reference>
<protein>
    <submittedName>
        <fullName evidence="1">Uncharacterized protein</fullName>
    </submittedName>
</protein>
<dbReference type="AlphaFoldDB" id="A0A850NVQ2"/>
<sequence>MTETLPEWRLADGSAVGCAEKLRLLAEAEAEIGERLLDAFEDAVLMGLDAERVRSRLA</sequence>
<organism evidence="1 2">
    <name type="scientific">Endobacter medicaginis</name>
    <dbReference type="NCBI Taxonomy" id="1181271"/>
    <lineage>
        <taxon>Bacteria</taxon>
        <taxon>Pseudomonadati</taxon>
        <taxon>Pseudomonadota</taxon>
        <taxon>Alphaproteobacteria</taxon>
        <taxon>Acetobacterales</taxon>
        <taxon>Acetobacteraceae</taxon>
        <taxon>Endobacter</taxon>
    </lineage>
</organism>
<accession>A0A850NVQ2</accession>
<proteinExistence type="predicted"/>
<name>A0A850NVQ2_9PROT</name>